<evidence type="ECO:0000313" key="1">
    <source>
        <dbReference type="EMBL" id="XDQ25159.1"/>
    </source>
</evidence>
<protein>
    <submittedName>
        <fullName evidence="1">Uncharacterized protein</fullName>
    </submittedName>
</protein>
<accession>A0AB39P7Q2</accession>
<dbReference type="RefSeq" id="WP_369232454.1">
    <property type="nucleotide sequence ID" value="NZ_CP163435.1"/>
</dbReference>
<organism evidence="1">
    <name type="scientific">Streptomyces sp. R21</name>
    <dbReference type="NCBI Taxonomy" id="3238627"/>
    <lineage>
        <taxon>Bacteria</taxon>
        <taxon>Bacillati</taxon>
        <taxon>Actinomycetota</taxon>
        <taxon>Actinomycetes</taxon>
        <taxon>Kitasatosporales</taxon>
        <taxon>Streptomycetaceae</taxon>
        <taxon>Streptomyces</taxon>
    </lineage>
</organism>
<dbReference type="AlphaFoldDB" id="A0AB39P7Q2"/>
<proteinExistence type="predicted"/>
<dbReference type="EMBL" id="CP163435">
    <property type="protein sequence ID" value="XDQ25159.1"/>
    <property type="molecule type" value="Genomic_DNA"/>
</dbReference>
<gene>
    <name evidence="1" type="ORF">AB5J56_10910</name>
</gene>
<sequence length="261" mass="27846">MMPPWVGSYGERGLGRFSRGMRHMIEATFPELPEESLSLALDRTGRAGEPVPAGPPLDGRVSLGGPFAVPVTPAYVAADKDLAAFVEQESARARYHVVHLAVTVAPEPRTPRLDSVQVELGLSPSGGPAVGAGQEPPIAWSMTPSKISHEVEIGTSLKIGPQLKIGPVQATLGEAGRTRTARRSHPLVEALGELSPQPRWVMRATKDAPLSGSQRLIMVIRVPIGMTAELLTTMHASVMKGSILRRYVRQLPGPLSLSTVV</sequence>
<name>A0AB39P7Q2_9ACTN</name>
<reference evidence="1" key="1">
    <citation type="submission" date="2024-07" db="EMBL/GenBank/DDBJ databases">
        <authorList>
            <person name="Yu S.T."/>
        </authorList>
    </citation>
    <scope>NUCLEOTIDE SEQUENCE</scope>
    <source>
        <strain evidence="1">R21</strain>
    </source>
</reference>